<feature type="compositionally biased region" description="Polar residues" evidence="7">
    <location>
        <begin position="97"/>
        <end position="123"/>
    </location>
</feature>
<evidence type="ECO:0000256" key="1">
    <source>
        <dbReference type="ARBA" id="ARBA00004141"/>
    </source>
</evidence>
<organism evidence="10 11">
    <name type="scientific">Actinomortierella ambigua</name>
    <dbReference type="NCBI Taxonomy" id="1343610"/>
    <lineage>
        <taxon>Eukaryota</taxon>
        <taxon>Fungi</taxon>
        <taxon>Fungi incertae sedis</taxon>
        <taxon>Mucoromycota</taxon>
        <taxon>Mortierellomycotina</taxon>
        <taxon>Mortierellomycetes</taxon>
        <taxon>Mortierellales</taxon>
        <taxon>Mortierellaceae</taxon>
        <taxon>Actinomortierella</taxon>
    </lineage>
</organism>
<feature type="compositionally biased region" description="Basic residues" evidence="7">
    <location>
        <begin position="164"/>
        <end position="173"/>
    </location>
</feature>
<feature type="compositionally biased region" description="Basic and acidic residues" evidence="7">
    <location>
        <begin position="549"/>
        <end position="562"/>
    </location>
</feature>
<evidence type="ECO:0000256" key="8">
    <source>
        <dbReference type="SAM" id="Phobius"/>
    </source>
</evidence>
<dbReference type="SMART" id="SM00724">
    <property type="entry name" value="TLC"/>
    <property type="match status" value="1"/>
</dbReference>
<dbReference type="InterPro" id="IPR016439">
    <property type="entry name" value="Lag1/Lac1-like"/>
</dbReference>
<keyword evidence="11" id="KW-1185">Reference proteome</keyword>
<dbReference type="PANTHER" id="PTHR12560">
    <property type="entry name" value="LONGEVITY ASSURANCE FACTOR 1 LAG1"/>
    <property type="match status" value="1"/>
</dbReference>
<protein>
    <submittedName>
        <fullName evidence="10">Sphingosine N-acyltransferase lag1</fullName>
    </submittedName>
</protein>
<feature type="region of interest" description="Disordered" evidence="7">
    <location>
        <begin position="522"/>
        <end position="562"/>
    </location>
</feature>
<reference evidence="10" key="1">
    <citation type="journal article" date="2020" name="Fungal Divers.">
        <title>Resolving the Mortierellaceae phylogeny through synthesis of multi-gene phylogenetics and phylogenomics.</title>
        <authorList>
            <person name="Vandepol N."/>
            <person name="Liber J."/>
            <person name="Desiro A."/>
            <person name="Na H."/>
            <person name="Kennedy M."/>
            <person name="Barry K."/>
            <person name="Grigoriev I.V."/>
            <person name="Miller A.N."/>
            <person name="O'Donnell K."/>
            <person name="Stajich J.E."/>
            <person name="Bonito G."/>
        </authorList>
    </citation>
    <scope>NUCLEOTIDE SEQUENCE</scope>
    <source>
        <strain evidence="10">BC1065</strain>
    </source>
</reference>
<evidence type="ECO:0000256" key="6">
    <source>
        <dbReference type="PROSITE-ProRule" id="PRU00205"/>
    </source>
</evidence>
<dbReference type="GO" id="GO:0050291">
    <property type="term" value="F:sphingosine N-acyltransferase activity"/>
    <property type="evidence" value="ECO:0007669"/>
    <property type="project" value="InterPro"/>
</dbReference>
<dbReference type="EMBL" id="JAAAJB010000064">
    <property type="protein sequence ID" value="KAG0267929.1"/>
    <property type="molecule type" value="Genomic_DNA"/>
</dbReference>
<evidence type="ECO:0000256" key="4">
    <source>
        <dbReference type="ARBA" id="ARBA00022989"/>
    </source>
</evidence>
<dbReference type="AlphaFoldDB" id="A0A9P6QHC3"/>
<feature type="transmembrane region" description="Helical" evidence="8">
    <location>
        <begin position="239"/>
        <end position="259"/>
    </location>
</feature>
<dbReference type="Pfam" id="PF03798">
    <property type="entry name" value="TRAM_LAG1_CLN8"/>
    <property type="match status" value="1"/>
</dbReference>
<sequence length="588" mass="67463">MLTSIQYLPQQGAEASMVSPSPSSSCYTAVVEAEPAAVHGQRRQGRDASSNPYSPPSSSSVSSSSSSLLSSPPTHSSLPPSQQHSEHQPQQDRLCSPLQSTTLHGYTLGGSPSSPNDTPTIARQSPAARSHYPNRTMIPTNQTATKKSGRPFSTTKSRQAVGQSKRRNSKHKSVYLDDGRKSALSFMVEHQIDVPLTWIAVVLTSHYLLELPWAAKFLFLQHRDELTGLYHKGWSDLYFISFWIAIFTMLRASTMRFLLKPIAVWRRVHNKHQLTRFQEEGWVCIYYTASWSLGMYVLYNSEVWNNWWFWFKPEKFFDTYPVTELPHRTVWYYYVQFAFWLQQIFVLHVEAPRKDFWALFAHHTVTLLLISGSIISNFWLAGNAVFVTMDLSDIILAFSKSMKYLKVPDRVCDVCFGVFMVSWMYTRHYLYGYILWSFVTLAYETIPFEFDIWQGKWYCRETAWLPVLGLSLLQILMVYWLAMIMKIVIRILKGHNAEDDRSENEAEDDLAAEDEDDFDEKKALSMTMDQKEKNATTIVATATTTTSQRQKEVQEEGRRSSKDLIEKRLSQVLDSLPVSSAIDSVKAQ</sequence>
<comment type="caution">
    <text evidence="10">The sequence shown here is derived from an EMBL/GenBank/DDBJ whole genome shotgun (WGS) entry which is preliminary data.</text>
</comment>
<dbReference type="InterPro" id="IPR006634">
    <property type="entry name" value="TLC-dom"/>
</dbReference>
<dbReference type="GO" id="GO:0016020">
    <property type="term" value="C:membrane"/>
    <property type="evidence" value="ECO:0007669"/>
    <property type="project" value="UniProtKB-SubCell"/>
</dbReference>
<feature type="transmembrane region" description="Helical" evidence="8">
    <location>
        <begin position="463"/>
        <end position="482"/>
    </location>
</feature>
<gene>
    <name evidence="10" type="primary">LAG1_3</name>
    <name evidence="10" type="ORF">DFQ27_007911</name>
</gene>
<dbReference type="Proteomes" id="UP000807716">
    <property type="component" value="Unassembled WGS sequence"/>
</dbReference>
<keyword evidence="5 6" id="KW-0472">Membrane</keyword>
<feature type="region of interest" description="Disordered" evidence="7">
    <location>
        <begin position="1"/>
        <end position="174"/>
    </location>
</feature>
<evidence type="ECO:0000313" key="10">
    <source>
        <dbReference type="EMBL" id="KAG0267929.1"/>
    </source>
</evidence>
<proteinExistence type="inferred from homology"/>
<feature type="compositionally biased region" description="Basic and acidic residues" evidence="7">
    <location>
        <begin position="522"/>
        <end position="534"/>
    </location>
</feature>
<evidence type="ECO:0000256" key="2">
    <source>
        <dbReference type="ARBA" id="ARBA00009808"/>
    </source>
</evidence>
<dbReference type="PANTHER" id="PTHR12560:SF0">
    <property type="entry name" value="LD18904P"/>
    <property type="match status" value="1"/>
</dbReference>
<keyword evidence="4 8" id="KW-1133">Transmembrane helix</keyword>
<comment type="subcellular location">
    <subcellularLocation>
        <location evidence="1">Membrane</location>
        <topology evidence="1">Multi-pass membrane protein</topology>
    </subcellularLocation>
</comment>
<evidence type="ECO:0000259" key="9">
    <source>
        <dbReference type="PROSITE" id="PS50922"/>
    </source>
</evidence>
<feature type="compositionally biased region" description="Low complexity" evidence="7">
    <location>
        <begin position="49"/>
        <end position="83"/>
    </location>
</feature>
<accession>A0A9P6QHC3</accession>
<feature type="compositionally biased region" description="Polar residues" evidence="7">
    <location>
        <begin position="137"/>
        <end position="162"/>
    </location>
</feature>
<evidence type="ECO:0000313" key="11">
    <source>
        <dbReference type="Proteomes" id="UP000807716"/>
    </source>
</evidence>
<dbReference type="OrthoDB" id="537032at2759"/>
<feature type="compositionally biased region" description="Low complexity" evidence="7">
    <location>
        <begin position="535"/>
        <end position="546"/>
    </location>
</feature>
<evidence type="ECO:0000256" key="7">
    <source>
        <dbReference type="SAM" id="MobiDB-lite"/>
    </source>
</evidence>
<comment type="similarity">
    <text evidence="2">Belongs to the sphingosine N-acyltransferase family.</text>
</comment>
<dbReference type="PROSITE" id="PS50922">
    <property type="entry name" value="TLC"/>
    <property type="match status" value="1"/>
</dbReference>
<name>A0A9P6QHC3_9FUNG</name>
<feature type="domain" description="TLC" evidence="9">
    <location>
        <begin position="275"/>
        <end position="493"/>
    </location>
</feature>
<keyword evidence="3 6" id="KW-0812">Transmembrane</keyword>
<evidence type="ECO:0000256" key="5">
    <source>
        <dbReference type="ARBA" id="ARBA00023136"/>
    </source>
</evidence>
<dbReference type="GO" id="GO:0046513">
    <property type="term" value="P:ceramide biosynthetic process"/>
    <property type="evidence" value="ECO:0007669"/>
    <property type="project" value="InterPro"/>
</dbReference>
<evidence type="ECO:0000256" key="3">
    <source>
        <dbReference type="ARBA" id="ARBA00022692"/>
    </source>
</evidence>
<feature type="transmembrane region" description="Helical" evidence="8">
    <location>
        <begin position="280"/>
        <end position="299"/>
    </location>
</feature>